<evidence type="ECO:0000313" key="2">
    <source>
        <dbReference type="Proteomes" id="UP000547209"/>
    </source>
</evidence>
<dbReference type="Proteomes" id="UP000547209">
    <property type="component" value="Unassembled WGS sequence"/>
</dbReference>
<name>A0A7X0RXU4_9BACL</name>
<gene>
    <name evidence="1" type="ORF">H7C19_25670</name>
</gene>
<comment type="caution">
    <text evidence="1">The sequence shown here is derived from an EMBL/GenBank/DDBJ whole genome shotgun (WGS) entry which is preliminary data.</text>
</comment>
<dbReference type="AlphaFoldDB" id="A0A7X0RXU4"/>
<sequence>MVLLQLIMILKTLVAKKVVLLQLIMILKTLAAKKVVLLQLIMKTLAAKQEGLLQLIVIWTAQRLKRSMSTTFQSVLAAAGRFLGDMRLLDDQTCMPQHGTVAGALFRDRKQKFRLFIADMSPIKTRRRLDRRQSRYYFS</sequence>
<accession>A0A7X0RXU4</accession>
<protein>
    <submittedName>
        <fullName evidence="1">Uncharacterized protein</fullName>
    </submittedName>
</protein>
<reference evidence="1 2" key="1">
    <citation type="submission" date="2020-08" db="EMBL/GenBank/DDBJ databases">
        <title>Cohnella phylogeny.</title>
        <authorList>
            <person name="Dunlap C."/>
        </authorList>
    </citation>
    <scope>NUCLEOTIDE SEQUENCE [LARGE SCALE GENOMIC DNA]</scope>
    <source>
        <strain evidence="1 2">DSM 28246</strain>
    </source>
</reference>
<keyword evidence="2" id="KW-1185">Reference proteome</keyword>
<dbReference type="EMBL" id="JACJVP010000044">
    <property type="protein sequence ID" value="MBB6674074.1"/>
    <property type="molecule type" value="Genomic_DNA"/>
</dbReference>
<organism evidence="1 2">
    <name type="scientific">Cohnella nanjingensis</name>
    <dbReference type="NCBI Taxonomy" id="1387779"/>
    <lineage>
        <taxon>Bacteria</taxon>
        <taxon>Bacillati</taxon>
        <taxon>Bacillota</taxon>
        <taxon>Bacilli</taxon>
        <taxon>Bacillales</taxon>
        <taxon>Paenibacillaceae</taxon>
        <taxon>Cohnella</taxon>
    </lineage>
</organism>
<proteinExistence type="predicted"/>
<evidence type="ECO:0000313" key="1">
    <source>
        <dbReference type="EMBL" id="MBB6674074.1"/>
    </source>
</evidence>